<proteinExistence type="predicted"/>
<dbReference type="Proteomes" id="UP000054241">
    <property type="component" value="Unassembled WGS sequence"/>
</dbReference>
<name>A0A101NJJ2_9ACTN</name>
<evidence type="ECO:0000313" key="2">
    <source>
        <dbReference type="EMBL" id="KUM94389.1"/>
    </source>
</evidence>
<comment type="caution">
    <text evidence="2">The sequence shown here is derived from an EMBL/GenBank/DDBJ whole genome shotgun (WGS) entry which is preliminary data.</text>
</comment>
<organism evidence="2 3">
    <name type="scientific">Streptomyces cellostaticus</name>
    <dbReference type="NCBI Taxonomy" id="67285"/>
    <lineage>
        <taxon>Bacteria</taxon>
        <taxon>Bacillati</taxon>
        <taxon>Actinomycetota</taxon>
        <taxon>Actinomycetes</taxon>
        <taxon>Kitasatosporales</taxon>
        <taxon>Streptomycetaceae</taxon>
        <taxon>Streptomyces</taxon>
    </lineage>
</organism>
<dbReference type="Gene3D" id="1.10.4030.10">
    <property type="entry name" value="Porin chaperone SurA, peptide-binding domain"/>
    <property type="match status" value="1"/>
</dbReference>
<evidence type="ECO:0000313" key="3">
    <source>
        <dbReference type="Proteomes" id="UP000054241"/>
    </source>
</evidence>
<dbReference type="SUPFAM" id="SSF109998">
    <property type="entry name" value="Triger factor/SurA peptide-binding domain-like"/>
    <property type="match status" value="1"/>
</dbReference>
<accession>A0A101NJJ2</accession>
<dbReference type="OrthoDB" id="3212108at2"/>
<protein>
    <recommendedName>
        <fullName evidence="4">Lipoprotein</fullName>
    </recommendedName>
</protein>
<feature type="chain" id="PRO_5039242478" description="Lipoprotein" evidence="1">
    <location>
        <begin position="25"/>
        <end position="218"/>
    </location>
</feature>
<dbReference type="RefSeq" id="WP_067002139.1">
    <property type="nucleotide sequence ID" value="NZ_BNDU01000006.1"/>
</dbReference>
<dbReference type="InterPro" id="IPR027304">
    <property type="entry name" value="Trigger_fact/SurA_dom_sf"/>
</dbReference>
<keyword evidence="3" id="KW-1185">Reference proteome</keyword>
<dbReference type="Pfam" id="PF13624">
    <property type="entry name" value="SurA_N_3"/>
    <property type="match status" value="1"/>
</dbReference>
<dbReference type="InterPro" id="IPR006311">
    <property type="entry name" value="TAT_signal"/>
</dbReference>
<gene>
    <name evidence="2" type="ORF">AQI88_22045</name>
</gene>
<dbReference type="STRING" id="67285.AQI88_22045"/>
<evidence type="ECO:0008006" key="4">
    <source>
        <dbReference type="Google" id="ProtNLM"/>
    </source>
</evidence>
<feature type="signal peptide" evidence="1">
    <location>
        <begin position="1"/>
        <end position="24"/>
    </location>
</feature>
<reference evidence="2 3" key="1">
    <citation type="submission" date="2015-10" db="EMBL/GenBank/DDBJ databases">
        <title>Draft genome sequence of Streptomyces cellostaticus DSM 40189, type strain for the species Streptomyces cellostaticus.</title>
        <authorList>
            <person name="Ruckert C."/>
            <person name="Winkler A."/>
            <person name="Kalinowski J."/>
            <person name="Kampfer P."/>
            <person name="Glaeser S."/>
        </authorList>
    </citation>
    <scope>NUCLEOTIDE SEQUENCE [LARGE SCALE GENOMIC DNA]</scope>
    <source>
        <strain evidence="2 3">DSM 40189</strain>
    </source>
</reference>
<evidence type="ECO:0000256" key="1">
    <source>
        <dbReference type="SAM" id="SignalP"/>
    </source>
</evidence>
<dbReference type="PROSITE" id="PS51318">
    <property type="entry name" value="TAT"/>
    <property type="match status" value="1"/>
</dbReference>
<dbReference type="PROSITE" id="PS51257">
    <property type="entry name" value="PROKAR_LIPOPROTEIN"/>
    <property type="match status" value="1"/>
</dbReference>
<keyword evidence="1" id="KW-0732">Signal</keyword>
<dbReference type="EMBL" id="LMWL01000038">
    <property type="protein sequence ID" value="KUM94389.1"/>
    <property type="molecule type" value="Genomic_DNA"/>
</dbReference>
<sequence>MHRRRRTALVLSAAIAAAAPFLTACQSAAHAGAAAVVGGQRITVSQLETRVNEVRKAQRAAVSDETQYQQVLSSTPGLTRDTLHNMVLDRVLHRAAQDEGISVTRKEVLQMRTGLEQQTGGAKGLQTAWLQKYGIAPGRLDDNLRLQLEAQKLAAKLGTDTTQPAFWKALSQASAELHVDLNPRYGSWDVQKSSRVDAKTPWVREVTAETGTGIQQPA</sequence>
<dbReference type="AlphaFoldDB" id="A0A101NJJ2"/>